<dbReference type="EMBL" id="PKJC01000013">
    <property type="protein sequence ID" value="PKZ64444.1"/>
    <property type="molecule type" value="Genomic_DNA"/>
</dbReference>
<gene>
    <name evidence="1" type="ORF">CYJ73_16305</name>
</gene>
<protein>
    <submittedName>
        <fullName evidence="1">Uncharacterized protein</fullName>
    </submittedName>
</protein>
<evidence type="ECO:0000313" key="2">
    <source>
        <dbReference type="Proteomes" id="UP000234662"/>
    </source>
</evidence>
<accession>A0A2I1R5N2</accession>
<proteinExistence type="predicted"/>
<name>A0A2I1R5N2_9ACTN</name>
<organism evidence="1 2">
    <name type="scientific">Gordonia terrae</name>
    <dbReference type="NCBI Taxonomy" id="2055"/>
    <lineage>
        <taxon>Bacteria</taxon>
        <taxon>Bacillati</taxon>
        <taxon>Actinomycetota</taxon>
        <taxon>Actinomycetes</taxon>
        <taxon>Mycobacteriales</taxon>
        <taxon>Gordoniaceae</taxon>
        <taxon>Gordonia</taxon>
    </lineage>
</organism>
<dbReference type="AlphaFoldDB" id="A0A2I1R5N2"/>
<reference evidence="1 2" key="1">
    <citation type="submission" date="2017-12" db="EMBL/GenBank/DDBJ databases">
        <title>Phylogenetic diversity of female urinary microbiome.</title>
        <authorList>
            <person name="Thomas-White K."/>
            <person name="Wolfe A.J."/>
        </authorList>
    </citation>
    <scope>NUCLEOTIDE SEQUENCE [LARGE SCALE GENOMIC DNA]</scope>
    <source>
        <strain evidence="1 2">UMB0777</strain>
    </source>
</reference>
<sequence>MASSSGTPAEISPCAIFASPYADQALIEFTSRFDMPCGMSVTKLPTRIFSGGGAIGRTGGATRGATRLLINGVYGSSYE</sequence>
<dbReference type="Proteomes" id="UP000234662">
    <property type="component" value="Unassembled WGS sequence"/>
</dbReference>
<evidence type="ECO:0000313" key="1">
    <source>
        <dbReference type="EMBL" id="PKZ64444.1"/>
    </source>
</evidence>
<comment type="caution">
    <text evidence="1">The sequence shown here is derived from an EMBL/GenBank/DDBJ whole genome shotgun (WGS) entry which is preliminary data.</text>
</comment>